<name>A0AAW0LT06_QUESU</name>
<proteinExistence type="predicted"/>
<reference evidence="1 2" key="1">
    <citation type="journal article" date="2018" name="Sci. Data">
        <title>The draft genome sequence of cork oak.</title>
        <authorList>
            <person name="Ramos A.M."/>
            <person name="Usie A."/>
            <person name="Barbosa P."/>
            <person name="Barros P.M."/>
            <person name="Capote T."/>
            <person name="Chaves I."/>
            <person name="Simoes F."/>
            <person name="Abreu I."/>
            <person name="Carrasquinho I."/>
            <person name="Faro C."/>
            <person name="Guimaraes J.B."/>
            <person name="Mendonca D."/>
            <person name="Nobrega F."/>
            <person name="Rodrigues L."/>
            <person name="Saibo N.J.M."/>
            <person name="Varela M.C."/>
            <person name="Egas C."/>
            <person name="Matos J."/>
            <person name="Miguel C.M."/>
            <person name="Oliveira M.M."/>
            <person name="Ricardo C.P."/>
            <person name="Goncalves S."/>
        </authorList>
    </citation>
    <scope>NUCLEOTIDE SEQUENCE [LARGE SCALE GENOMIC DNA]</scope>
    <source>
        <strain evidence="2">cv. HL8</strain>
    </source>
</reference>
<organism evidence="1 2">
    <name type="scientific">Quercus suber</name>
    <name type="common">Cork oak</name>
    <dbReference type="NCBI Taxonomy" id="58331"/>
    <lineage>
        <taxon>Eukaryota</taxon>
        <taxon>Viridiplantae</taxon>
        <taxon>Streptophyta</taxon>
        <taxon>Embryophyta</taxon>
        <taxon>Tracheophyta</taxon>
        <taxon>Spermatophyta</taxon>
        <taxon>Magnoliopsida</taxon>
        <taxon>eudicotyledons</taxon>
        <taxon>Gunneridae</taxon>
        <taxon>Pentapetalae</taxon>
        <taxon>rosids</taxon>
        <taxon>fabids</taxon>
        <taxon>Fagales</taxon>
        <taxon>Fagaceae</taxon>
        <taxon>Quercus</taxon>
    </lineage>
</organism>
<keyword evidence="2" id="KW-1185">Reference proteome</keyword>
<dbReference type="Proteomes" id="UP000237347">
    <property type="component" value="Unassembled WGS sequence"/>
</dbReference>
<feature type="non-terminal residue" evidence="1">
    <location>
        <position position="1"/>
    </location>
</feature>
<protein>
    <submittedName>
        <fullName evidence="1">Uncharacterized protein</fullName>
    </submittedName>
</protein>
<dbReference type="EMBL" id="PKMF04000055">
    <property type="protein sequence ID" value="KAK7854425.1"/>
    <property type="molecule type" value="Genomic_DNA"/>
</dbReference>
<dbReference type="AntiFam" id="ANF00025">
    <property type="entry name" value="Antisense to 23S rRNA"/>
</dbReference>
<gene>
    <name evidence="1" type="primary">YCX91</name>
    <name evidence="1" type="ORF">CFP56_032262</name>
</gene>
<evidence type="ECO:0000313" key="1">
    <source>
        <dbReference type="EMBL" id="KAK7854425.1"/>
    </source>
</evidence>
<evidence type="ECO:0000313" key="2">
    <source>
        <dbReference type="Proteomes" id="UP000237347"/>
    </source>
</evidence>
<dbReference type="AlphaFoldDB" id="A0AAW0LT06"/>
<comment type="caution">
    <text evidence="1">The sequence shown here is derived from an EMBL/GenBank/DDBJ whole genome shotgun (WGS) entry which is preliminary data.</text>
</comment>
<sequence length="100" mass="11716">CPVHYAFCAGKNLPNKVFRYYSTIIVTIIVHQDFSHQLLYHQCPVHYAFCAGKNLPNKVFRYYSTIIVTIIVHQDFSHQLLYHQVTNLKIYCNDLISPIN</sequence>
<accession>A0AAW0LT06</accession>